<evidence type="ECO:0000313" key="4">
    <source>
        <dbReference type="Proteomes" id="UP000001640"/>
    </source>
</evidence>
<dbReference type="GO" id="GO:0070300">
    <property type="term" value="F:phosphatidic acid binding"/>
    <property type="evidence" value="ECO:0007669"/>
    <property type="project" value="EnsemblFungi"/>
</dbReference>
<dbReference type="FunCoup" id="G0V7L8">
    <property type="interactions" value="84"/>
</dbReference>
<reference key="2">
    <citation type="submission" date="2011-08" db="EMBL/GenBank/DDBJ databases">
        <title>Genome sequence of Naumovozyma castellii.</title>
        <authorList>
            <person name="Gordon J.L."/>
            <person name="Armisen D."/>
            <person name="Proux-Wera E."/>
            <person name="OhEigeartaigh S.S."/>
            <person name="Byrne K.P."/>
            <person name="Wolfe K.H."/>
        </authorList>
    </citation>
    <scope>NUCLEOTIDE SEQUENCE</scope>
    <source>
        <strain>Type strain:CBS 4309</strain>
    </source>
</reference>
<dbReference type="OrthoDB" id="10250120at2759"/>
<name>G0V7L8_NAUCA</name>
<evidence type="ECO:0000313" key="3">
    <source>
        <dbReference type="EMBL" id="CCC67466.1"/>
    </source>
</evidence>
<dbReference type="GO" id="GO:0051292">
    <property type="term" value="P:nuclear pore complex assembly"/>
    <property type="evidence" value="ECO:0007669"/>
    <property type="project" value="EnsemblFungi"/>
</dbReference>
<dbReference type="KEGG" id="ncs:NCAS_0A09080"/>
<keyword evidence="1" id="KW-0175">Coiled coil</keyword>
<dbReference type="EMBL" id="HE576752">
    <property type="protein sequence ID" value="CCC67466.1"/>
    <property type="molecule type" value="Genomic_DNA"/>
</dbReference>
<keyword evidence="4" id="KW-1185">Reference proteome</keyword>
<evidence type="ECO:0000256" key="2">
    <source>
        <dbReference type="SAM" id="MobiDB-lite"/>
    </source>
</evidence>
<dbReference type="AlphaFoldDB" id="G0V7L8"/>
<dbReference type="STRING" id="1064592.G0V7L8"/>
<protein>
    <submittedName>
        <fullName evidence="3">Uncharacterized protein</fullName>
    </submittedName>
</protein>
<dbReference type="GO" id="GO:0005637">
    <property type="term" value="C:nuclear inner membrane"/>
    <property type="evidence" value="ECO:0007669"/>
    <property type="project" value="EnsemblFungi"/>
</dbReference>
<proteinExistence type="predicted"/>
<organism evidence="3 4">
    <name type="scientific">Naumovozyma castellii</name>
    <name type="common">Yeast</name>
    <name type="synonym">Saccharomyces castellii</name>
    <dbReference type="NCBI Taxonomy" id="27288"/>
    <lineage>
        <taxon>Eukaryota</taxon>
        <taxon>Fungi</taxon>
        <taxon>Dikarya</taxon>
        <taxon>Ascomycota</taxon>
        <taxon>Saccharomycotina</taxon>
        <taxon>Saccharomycetes</taxon>
        <taxon>Saccharomycetales</taxon>
        <taxon>Saccharomycetaceae</taxon>
        <taxon>Naumovozyma</taxon>
    </lineage>
</organism>
<dbReference type="GO" id="GO:0034727">
    <property type="term" value="P:piecemeal microautophagy of the nucleus"/>
    <property type="evidence" value="ECO:0007669"/>
    <property type="project" value="EnsemblFungi"/>
</dbReference>
<dbReference type="OMA" id="NEQMATT"/>
<accession>G0V7L8</accession>
<dbReference type="InParanoid" id="G0V7L8"/>
<evidence type="ECO:0000256" key="1">
    <source>
        <dbReference type="SAM" id="Coils"/>
    </source>
</evidence>
<dbReference type="GO" id="GO:0070550">
    <property type="term" value="P:rDNA chromatin condensation"/>
    <property type="evidence" value="ECO:0007669"/>
    <property type="project" value="EnsemblFungi"/>
</dbReference>
<feature type="coiled-coil region" evidence="1">
    <location>
        <begin position="330"/>
        <end position="394"/>
    </location>
</feature>
<dbReference type="eggNOG" id="KOG2911">
    <property type="taxonomic scope" value="Eukaryota"/>
</dbReference>
<reference evidence="3 4" key="1">
    <citation type="journal article" date="2011" name="Proc. Natl. Acad. Sci. U.S.A.">
        <title>Evolutionary erosion of yeast sex chromosomes by mating-type switching accidents.</title>
        <authorList>
            <person name="Gordon J.L."/>
            <person name="Armisen D."/>
            <person name="Proux-Wera E."/>
            <person name="Oheigeartaigh S.S."/>
            <person name="Byrne K.P."/>
            <person name="Wolfe K.H."/>
        </authorList>
    </citation>
    <scope>NUCLEOTIDE SEQUENCE [LARGE SCALE GENOMIC DNA]</scope>
    <source>
        <strain evidence="4">ATCC 76901 / BCRC 22586 / CBS 4309 / NBRC 1992 / NRRL Y-12630</strain>
    </source>
</reference>
<dbReference type="InterPro" id="IPR005024">
    <property type="entry name" value="Snf7_fam"/>
</dbReference>
<feature type="region of interest" description="Disordered" evidence="2">
    <location>
        <begin position="414"/>
        <end position="446"/>
    </location>
</feature>
<dbReference type="HOGENOM" id="CLU_021165_2_0_1"/>
<sequence length="446" mass="51718">MDGFSESRLESLYKDFRPLQELNHEGYIANINSWRKYLIDTDFGNPNGMIFECGSTFLQSLSRGKLGVPKSIDVVIDSLVQEEYLIPFESFDNGEMYTEELPRLFRWLGISGKSWKRYRSRKNEERLYLKEVKLIKRSVVESRYEDINEEIKKNILEQVSGITDIIFPTFEFYEITNFKKYLKDEQDEFLVMLRYLEVYKHVIIREGATIKIVNHQVLALLNTSPTVITENDRSIAELKAGIININRQVKKIEVDIEGYVKKMHGSAFQSLSRESQKQYLKAKRLSELYLTKLLTYLNTLLSLKKQLDVCSTNNLLFNALNTSKETLKVMNDYVGSAEKVEELLKDVEEEKIRADKISEVLASNDESEENIISDEQLERELNKMEEDMKEQGVVSTLNGDNASTEKLSKELEKLKISTKDENKISTKDDNKIQSEKKEKALEGVLN</sequence>
<dbReference type="Proteomes" id="UP000001640">
    <property type="component" value="Chromosome 1"/>
</dbReference>
<dbReference type="GO" id="GO:0007034">
    <property type="term" value="P:vacuolar transport"/>
    <property type="evidence" value="ECO:0007669"/>
    <property type="project" value="InterPro"/>
</dbReference>
<dbReference type="RefSeq" id="XP_003673847.1">
    <property type="nucleotide sequence ID" value="XM_003673799.1"/>
</dbReference>
<gene>
    <name evidence="3" type="primary">NCAS0A09080</name>
    <name evidence="3" type="ordered locus">NCAS_0A09080</name>
</gene>
<dbReference type="Pfam" id="PF03357">
    <property type="entry name" value="Snf7"/>
    <property type="match status" value="1"/>
</dbReference>
<dbReference type="GeneID" id="96900945"/>